<accession>A0A8S2G4H4</accession>
<gene>
    <name evidence="2" type="ORF">OVA965_LOCUS43548</name>
    <name evidence="3" type="ORF">TMI583_LOCUS45858</name>
</gene>
<feature type="region of interest" description="Disordered" evidence="1">
    <location>
        <begin position="53"/>
        <end position="83"/>
    </location>
</feature>
<evidence type="ECO:0000313" key="4">
    <source>
        <dbReference type="Proteomes" id="UP000677228"/>
    </source>
</evidence>
<protein>
    <submittedName>
        <fullName evidence="2">Uncharacterized protein</fullName>
    </submittedName>
</protein>
<evidence type="ECO:0000313" key="2">
    <source>
        <dbReference type="EMBL" id="CAF1627695.1"/>
    </source>
</evidence>
<dbReference type="Proteomes" id="UP000677228">
    <property type="component" value="Unassembled WGS sequence"/>
</dbReference>
<organism evidence="2 4">
    <name type="scientific">Didymodactylos carnosus</name>
    <dbReference type="NCBI Taxonomy" id="1234261"/>
    <lineage>
        <taxon>Eukaryota</taxon>
        <taxon>Metazoa</taxon>
        <taxon>Spiralia</taxon>
        <taxon>Gnathifera</taxon>
        <taxon>Rotifera</taxon>
        <taxon>Eurotatoria</taxon>
        <taxon>Bdelloidea</taxon>
        <taxon>Philodinida</taxon>
        <taxon>Philodinidae</taxon>
        <taxon>Didymodactylos</taxon>
    </lineage>
</organism>
<proteinExistence type="predicted"/>
<name>A0A8S2G4H4_9BILA</name>
<evidence type="ECO:0000313" key="3">
    <source>
        <dbReference type="EMBL" id="CAF4451727.1"/>
    </source>
</evidence>
<dbReference type="AlphaFoldDB" id="A0A8S2G4H4"/>
<feature type="non-terminal residue" evidence="2">
    <location>
        <position position="193"/>
    </location>
</feature>
<dbReference type="EMBL" id="CAJOBA010083290">
    <property type="protein sequence ID" value="CAF4451727.1"/>
    <property type="molecule type" value="Genomic_DNA"/>
</dbReference>
<reference evidence="2" key="1">
    <citation type="submission" date="2021-02" db="EMBL/GenBank/DDBJ databases">
        <authorList>
            <person name="Nowell W R."/>
        </authorList>
    </citation>
    <scope>NUCLEOTIDE SEQUENCE</scope>
</reference>
<feature type="compositionally biased region" description="Low complexity" evidence="1">
    <location>
        <begin position="53"/>
        <end position="63"/>
    </location>
</feature>
<comment type="caution">
    <text evidence="2">The sequence shown here is derived from an EMBL/GenBank/DDBJ whole genome shotgun (WGS) entry which is preliminary data.</text>
</comment>
<evidence type="ECO:0000256" key="1">
    <source>
        <dbReference type="SAM" id="MobiDB-lite"/>
    </source>
</evidence>
<dbReference type="EMBL" id="CAJNOK010057895">
    <property type="protein sequence ID" value="CAF1627695.1"/>
    <property type="molecule type" value="Genomic_DNA"/>
</dbReference>
<sequence>TNIAKPDVPPKVCSLDQNKSLLKEKRILHSKHLTRQHSHEPCPITYQSQLSLGTTTTSDSGSDNTILNHLPEQNEVSDKSQSSVLEEILNNGNLLSPRKNPVKHSNRLRSCDTVTSDELEKNSRKLPPLVFSVSSVKINNEVPLNSSNSDSELRKLEREIYEERKKKIEEQEQVVINVTEYAQDILKYLHERE</sequence>
<feature type="non-terminal residue" evidence="2">
    <location>
        <position position="1"/>
    </location>
</feature>
<dbReference type="Proteomes" id="UP000682733">
    <property type="component" value="Unassembled WGS sequence"/>
</dbReference>